<evidence type="ECO:0000256" key="8">
    <source>
        <dbReference type="PROSITE-ProRule" id="PRU00169"/>
    </source>
</evidence>
<dbReference type="InterPro" id="IPR011006">
    <property type="entry name" value="CheY-like_superfamily"/>
</dbReference>
<dbReference type="FunFam" id="1.10.10.10:FF:000018">
    <property type="entry name" value="DNA-binding response regulator ResD"/>
    <property type="match status" value="1"/>
</dbReference>
<dbReference type="GO" id="GO:0000976">
    <property type="term" value="F:transcription cis-regulatory region binding"/>
    <property type="evidence" value="ECO:0007669"/>
    <property type="project" value="TreeGrafter"/>
</dbReference>
<accession>A0A4U8Q197</accession>
<feature type="domain" description="OmpR/PhoB-type" evidence="11">
    <location>
        <begin position="149"/>
        <end position="248"/>
    </location>
</feature>
<dbReference type="SUPFAM" id="SSF52172">
    <property type="entry name" value="CheY-like"/>
    <property type="match status" value="1"/>
</dbReference>
<dbReference type="Gene3D" id="1.10.10.10">
    <property type="entry name" value="Winged helix-like DNA-binding domain superfamily/Winged helix DNA-binding domain"/>
    <property type="match status" value="1"/>
</dbReference>
<dbReference type="FunFam" id="3.40.50.2300:FF:000001">
    <property type="entry name" value="DNA-binding response regulator PhoB"/>
    <property type="match status" value="1"/>
</dbReference>
<comment type="function">
    <text evidence="7">May play the central regulatory role in sporulation. It may be an element of the effector pathway responsible for the activation of sporulation genes in response to nutritional stress. Spo0A may act in concert with spo0H (a sigma factor) to control the expression of some genes that are critical to the sporulation process.</text>
</comment>
<keyword evidence="2 8" id="KW-0597">Phosphoprotein</keyword>
<keyword evidence="5 9" id="KW-0238">DNA-binding</keyword>
<dbReference type="PANTHER" id="PTHR48111">
    <property type="entry name" value="REGULATOR OF RPOS"/>
    <property type="match status" value="1"/>
</dbReference>
<dbReference type="InterPro" id="IPR001789">
    <property type="entry name" value="Sig_transdc_resp-reg_receiver"/>
</dbReference>
<dbReference type="PROSITE" id="PS51755">
    <property type="entry name" value="OMPR_PHOB"/>
    <property type="match status" value="1"/>
</dbReference>
<dbReference type="SMART" id="SM00862">
    <property type="entry name" value="Trans_reg_C"/>
    <property type="match status" value="1"/>
</dbReference>
<dbReference type="GO" id="GO:0006355">
    <property type="term" value="P:regulation of DNA-templated transcription"/>
    <property type="evidence" value="ECO:0007669"/>
    <property type="project" value="InterPro"/>
</dbReference>
<keyword evidence="6" id="KW-0804">Transcription</keyword>
<feature type="DNA-binding region" description="OmpR/PhoB-type" evidence="9">
    <location>
        <begin position="149"/>
        <end position="248"/>
    </location>
</feature>
<dbReference type="Pfam" id="PF00072">
    <property type="entry name" value="Response_reg"/>
    <property type="match status" value="1"/>
</dbReference>
<dbReference type="Pfam" id="PF00486">
    <property type="entry name" value="Trans_reg_C"/>
    <property type="match status" value="1"/>
</dbReference>
<dbReference type="GO" id="GO:0000156">
    <property type="term" value="F:phosphorelay response regulator activity"/>
    <property type="evidence" value="ECO:0007669"/>
    <property type="project" value="TreeGrafter"/>
</dbReference>
<dbReference type="InterPro" id="IPR001867">
    <property type="entry name" value="OmpR/PhoB-type_DNA-bd"/>
</dbReference>
<dbReference type="PROSITE" id="PS50110">
    <property type="entry name" value="RESPONSE_REGULATORY"/>
    <property type="match status" value="1"/>
</dbReference>
<dbReference type="AlphaFoldDB" id="A0A4U8Q197"/>
<name>A0A4U8Q197_9FIRM</name>
<dbReference type="CDD" id="cd17574">
    <property type="entry name" value="REC_OmpR"/>
    <property type="match status" value="1"/>
</dbReference>
<dbReference type="InterPro" id="IPR036388">
    <property type="entry name" value="WH-like_DNA-bd_sf"/>
</dbReference>
<gene>
    <name evidence="12" type="primary">yycF_8</name>
    <name evidence="12" type="ORF">DSM106044_04699</name>
</gene>
<dbReference type="GO" id="GO:0032993">
    <property type="term" value="C:protein-DNA complex"/>
    <property type="evidence" value="ECO:0007669"/>
    <property type="project" value="TreeGrafter"/>
</dbReference>
<evidence type="ECO:0000256" key="4">
    <source>
        <dbReference type="ARBA" id="ARBA00023015"/>
    </source>
</evidence>
<keyword evidence="4" id="KW-0805">Transcription regulation</keyword>
<evidence type="ECO:0000256" key="6">
    <source>
        <dbReference type="ARBA" id="ARBA00023163"/>
    </source>
</evidence>
<evidence type="ECO:0000259" key="10">
    <source>
        <dbReference type="PROSITE" id="PS50110"/>
    </source>
</evidence>
<dbReference type="SMART" id="SM00448">
    <property type="entry name" value="REC"/>
    <property type="match status" value="1"/>
</dbReference>
<proteinExistence type="predicted"/>
<dbReference type="GO" id="GO:0005829">
    <property type="term" value="C:cytosol"/>
    <property type="evidence" value="ECO:0007669"/>
    <property type="project" value="TreeGrafter"/>
</dbReference>
<dbReference type="CDD" id="cd00383">
    <property type="entry name" value="trans_reg_C"/>
    <property type="match status" value="1"/>
</dbReference>
<sequence>MGRLLKACPKRFGMGGDVKLSKILIIDDERELTALLEKKLKSKGHEVLIADDGRRGIELAKRQPDLIILDIMMPEADGFEVCHAIRNDVLCPIIFLSAKQSETDKIKGLTLGGDDYITKPFGLRELMARIEANLRREKRSQYINTEQKRPKLYFGSLSLDLRGRTVHIGNEEISLTKREYEIVELLALHAGQVFSREQIYENVWGYDSCGDDTTVVERIKNIRTKFAAVTPSIPYIATVWGIGYKWNKM</sequence>
<feature type="modified residue" description="4-aspartylphosphate" evidence="8">
    <location>
        <position position="70"/>
    </location>
</feature>
<evidence type="ECO:0000256" key="2">
    <source>
        <dbReference type="ARBA" id="ARBA00022553"/>
    </source>
</evidence>
<keyword evidence="3" id="KW-0902">Two-component regulatory system</keyword>
<evidence type="ECO:0000256" key="3">
    <source>
        <dbReference type="ARBA" id="ARBA00023012"/>
    </source>
</evidence>
<dbReference type="InterPro" id="IPR039420">
    <property type="entry name" value="WalR-like"/>
</dbReference>
<evidence type="ECO:0000256" key="7">
    <source>
        <dbReference type="ARBA" id="ARBA00024867"/>
    </source>
</evidence>
<dbReference type="Gene3D" id="6.10.250.690">
    <property type="match status" value="1"/>
</dbReference>
<dbReference type="Proteomes" id="UP000306509">
    <property type="component" value="Unassembled WGS sequence"/>
</dbReference>
<evidence type="ECO:0000259" key="11">
    <source>
        <dbReference type="PROSITE" id="PS51755"/>
    </source>
</evidence>
<reference evidence="12 13" key="1">
    <citation type="journal article" date="2019" name="Anaerobe">
        <title>Detection of Robinsoniella peoriensis in multiple bone samples of a trauma patient.</title>
        <authorList>
            <person name="Schrottner P."/>
            <person name="Hartwich K."/>
            <person name="Bunk B."/>
            <person name="Schober I."/>
            <person name="Helbig S."/>
            <person name="Rudolph W.W."/>
            <person name="Gunzer F."/>
        </authorList>
    </citation>
    <scope>NUCLEOTIDE SEQUENCE [LARGE SCALE GENOMIC DNA]</scope>
    <source>
        <strain evidence="12 13">DSM 106044</strain>
    </source>
</reference>
<dbReference type="Gene3D" id="3.40.50.2300">
    <property type="match status" value="1"/>
</dbReference>
<evidence type="ECO:0000313" key="13">
    <source>
        <dbReference type="Proteomes" id="UP000306509"/>
    </source>
</evidence>
<dbReference type="STRING" id="180332.GCA_000797495_01974"/>
<comment type="caution">
    <text evidence="12">The sequence shown here is derived from an EMBL/GenBank/DDBJ whole genome shotgun (WGS) entry which is preliminary data.</text>
</comment>
<evidence type="ECO:0000313" key="12">
    <source>
        <dbReference type="EMBL" id="TLC98471.1"/>
    </source>
</evidence>
<keyword evidence="13" id="KW-1185">Reference proteome</keyword>
<feature type="domain" description="Response regulatory" evidence="10">
    <location>
        <begin position="22"/>
        <end position="134"/>
    </location>
</feature>
<dbReference type="PANTHER" id="PTHR48111:SF2">
    <property type="entry name" value="RESPONSE REGULATOR SAER"/>
    <property type="match status" value="1"/>
</dbReference>
<protein>
    <recommendedName>
        <fullName evidence="1">Stage 0 sporulation protein A homolog</fullName>
    </recommendedName>
</protein>
<evidence type="ECO:0000256" key="5">
    <source>
        <dbReference type="ARBA" id="ARBA00023125"/>
    </source>
</evidence>
<organism evidence="12 13">
    <name type="scientific">Robinsoniella peoriensis</name>
    <dbReference type="NCBI Taxonomy" id="180332"/>
    <lineage>
        <taxon>Bacteria</taxon>
        <taxon>Bacillati</taxon>
        <taxon>Bacillota</taxon>
        <taxon>Clostridia</taxon>
        <taxon>Lachnospirales</taxon>
        <taxon>Lachnospiraceae</taxon>
        <taxon>Robinsoniella</taxon>
    </lineage>
</organism>
<evidence type="ECO:0000256" key="1">
    <source>
        <dbReference type="ARBA" id="ARBA00018672"/>
    </source>
</evidence>
<evidence type="ECO:0000256" key="9">
    <source>
        <dbReference type="PROSITE-ProRule" id="PRU01091"/>
    </source>
</evidence>
<dbReference type="EMBL" id="QGQD01000093">
    <property type="protein sequence ID" value="TLC98471.1"/>
    <property type="molecule type" value="Genomic_DNA"/>
</dbReference>